<name>A0ABS3BCF4_9GAMM</name>
<feature type="signal peptide" evidence="2">
    <location>
        <begin position="1"/>
        <end position="21"/>
    </location>
</feature>
<dbReference type="RefSeq" id="WP_206556350.1">
    <property type="nucleotide sequence ID" value="NZ_JAFKDB010000002.1"/>
</dbReference>
<organism evidence="3 4">
    <name type="scientific">Marinobacter daepoensis</name>
    <dbReference type="NCBI Taxonomy" id="262077"/>
    <lineage>
        <taxon>Bacteria</taxon>
        <taxon>Pseudomonadati</taxon>
        <taxon>Pseudomonadota</taxon>
        <taxon>Gammaproteobacteria</taxon>
        <taxon>Pseudomonadales</taxon>
        <taxon>Marinobacteraceae</taxon>
        <taxon>Marinobacter</taxon>
    </lineage>
</organism>
<protein>
    <submittedName>
        <fullName evidence="3">TRAP transporter substrate-binding protein</fullName>
    </submittedName>
</protein>
<dbReference type="PANTHER" id="PTHR33376">
    <property type="match status" value="1"/>
</dbReference>
<proteinExistence type="predicted"/>
<keyword evidence="4" id="KW-1185">Reference proteome</keyword>
<evidence type="ECO:0000313" key="3">
    <source>
        <dbReference type="EMBL" id="MBN7768372.1"/>
    </source>
</evidence>
<dbReference type="EMBL" id="JAFKDB010000002">
    <property type="protein sequence ID" value="MBN7768372.1"/>
    <property type="molecule type" value="Genomic_DNA"/>
</dbReference>
<sequence length="334" mass="36915">MNFKFLAFGLAFTIFSSSVFAGPKSTTLRFSNIAGPTSFMTTDLFGDYFEEIEARTDGKLKIKMFSGGTLVSAKDTFDAVEQGLVDMAWGVTSYTPGRFRELEVAEVPLYASDIYEASVGLWTLYEKGLIKGFENVHVFAILSSGIQRLHSTKPLASFAALEGERYRAAGPLAAKSLEAFGADPVALAVPSIAENLSKNVLTGSINDWNAVFTWGIADYVKWHLDVPFGSSPVFITINKRKYNALPEEVRQVLNEMGGRNFIRYWSDSLGGENERLRERVASSDRDEITVPSEKDVEAWKARLTPVIDEWSESVANGQEVWATYLDAVNNAHGQ</sequence>
<evidence type="ECO:0000256" key="2">
    <source>
        <dbReference type="SAM" id="SignalP"/>
    </source>
</evidence>
<dbReference type="CDD" id="cd13665">
    <property type="entry name" value="PBP2_TRAP_Dctp3_4"/>
    <property type="match status" value="1"/>
</dbReference>
<dbReference type="Gene3D" id="3.40.190.170">
    <property type="entry name" value="Bacterial extracellular solute-binding protein, family 7"/>
    <property type="match status" value="1"/>
</dbReference>
<dbReference type="InterPro" id="IPR018389">
    <property type="entry name" value="DctP_fam"/>
</dbReference>
<dbReference type="NCBIfam" id="NF037995">
    <property type="entry name" value="TRAP_S1"/>
    <property type="match status" value="1"/>
</dbReference>
<dbReference type="Pfam" id="PF03480">
    <property type="entry name" value="DctP"/>
    <property type="match status" value="1"/>
</dbReference>
<feature type="chain" id="PRO_5047526194" evidence="2">
    <location>
        <begin position="22"/>
        <end position="334"/>
    </location>
</feature>
<evidence type="ECO:0000313" key="4">
    <source>
        <dbReference type="Proteomes" id="UP000664344"/>
    </source>
</evidence>
<evidence type="ECO:0000256" key="1">
    <source>
        <dbReference type="ARBA" id="ARBA00022729"/>
    </source>
</evidence>
<reference evidence="3 4" key="1">
    <citation type="submission" date="2021-02" db="EMBL/GenBank/DDBJ databases">
        <title>PHA producing bacteria isolated from coastal sediment in Guangdong, Shenzhen.</title>
        <authorList>
            <person name="Zheng W."/>
            <person name="Yu S."/>
            <person name="Huang Y."/>
        </authorList>
    </citation>
    <scope>NUCLEOTIDE SEQUENCE [LARGE SCALE GENOMIC DNA]</scope>
    <source>
        <strain evidence="3 4">TN21-5</strain>
    </source>
</reference>
<dbReference type="Proteomes" id="UP000664344">
    <property type="component" value="Unassembled WGS sequence"/>
</dbReference>
<dbReference type="PANTHER" id="PTHR33376:SF15">
    <property type="entry name" value="BLL6794 PROTEIN"/>
    <property type="match status" value="1"/>
</dbReference>
<gene>
    <name evidence="3" type="ORF">JYP53_00450</name>
</gene>
<keyword evidence="1 2" id="KW-0732">Signal</keyword>
<dbReference type="InterPro" id="IPR038404">
    <property type="entry name" value="TRAP_DctP_sf"/>
</dbReference>
<comment type="caution">
    <text evidence="3">The sequence shown here is derived from an EMBL/GenBank/DDBJ whole genome shotgun (WGS) entry which is preliminary data.</text>
</comment>
<accession>A0ABS3BCF4</accession>